<organism evidence="1 2">
    <name type="scientific">Aldrovandia affinis</name>
    <dbReference type="NCBI Taxonomy" id="143900"/>
    <lineage>
        <taxon>Eukaryota</taxon>
        <taxon>Metazoa</taxon>
        <taxon>Chordata</taxon>
        <taxon>Craniata</taxon>
        <taxon>Vertebrata</taxon>
        <taxon>Euteleostomi</taxon>
        <taxon>Actinopterygii</taxon>
        <taxon>Neopterygii</taxon>
        <taxon>Teleostei</taxon>
        <taxon>Notacanthiformes</taxon>
        <taxon>Halosauridae</taxon>
        <taxon>Aldrovandia</taxon>
    </lineage>
</organism>
<sequence>MLSATRAFSLLSDPDQLIASAISASAGTVEMTWTSSGIAFRRDIYLSTRQVYPALQDKERSTRTPRCRRDC</sequence>
<accession>A0AAD7WIG9</accession>
<protein>
    <submittedName>
        <fullName evidence="1">Uncharacterized protein</fullName>
    </submittedName>
</protein>
<dbReference type="EMBL" id="JAINUG010000099">
    <property type="protein sequence ID" value="KAJ8397244.1"/>
    <property type="molecule type" value="Genomic_DNA"/>
</dbReference>
<name>A0AAD7WIG9_9TELE</name>
<dbReference type="AlphaFoldDB" id="A0AAD7WIG9"/>
<keyword evidence="2" id="KW-1185">Reference proteome</keyword>
<evidence type="ECO:0000313" key="2">
    <source>
        <dbReference type="Proteomes" id="UP001221898"/>
    </source>
</evidence>
<evidence type="ECO:0000313" key="1">
    <source>
        <dbReference type="EMBL" id="KAJ8397244.1"/>
    </source>
</evidence>
<comment type="caution">
    <text evidence="1">The sequence shown here is derived from an EMBL/GenBank/DDBJ whole genome shotgun (WGS) entry which is preliminary data.</text>
</comment>
<reference evidence="1" key="1">
    <citation type="journal article" date="2023" name="Science">
        <title>Genome structures resolve the early diversification of teleost fishes.</title>
        <authorList>
            <person name="Parey E."/>
            <person name="Louis A."/>
            <person name="Montfort J."/>
            <person name="Bouchez O."/>
            <person name="Roques C."/>
            <person name="Iampietro C."/>
            <person name="Lluch J."/>
            <person name="Castinel A."/>
            <person name="Donnadieu C."/>
            <person name="Desvignes T."/>
            <person name="Floi Bucao C."/>
            <person name="Jouanno E."/>
            <person name="Wen M."/>
            <person name="Mejri S."/>
            <person name="Dirks R."/>
            <person name="Jansen H."/>
            <person name="Henkel C."/>
            <person name="Chen W.J."/>
            <person name="Zahm M."/>
            <person name="Cabau C."/>
            <person name="Klopp C."/>
            <person name="Thompson A.W."/>
            <person name="Robinson-Rechavi M."/>
            <person name="Braasch I."/>
            <person name="Lecointre G."/>
            <person name="Bobe J."/>
            <person name="Postlethwait J.H."/>
            <person name="Berthelot C."/>
            <person name="Roest Crollius H."/>
            <person name="Guiguen Y."/>
        </authorList>
    </citation>
    <scope>NUCLEOTIDE SEQUENCE</scope>
    <source>
        <strain evidence="1">NC1722</strain>
    </source>
</reference>
<gene>
    <name evidence="1" type="ORF">AAFF_G00440780</name>
</gene>
<dbReference type="Proteomes" id="UP001221898">
    <property type="component" value="Unassembled WGS sequence"/>
</dbReference>
<proteinExistence type="predicted"/>